<reference evidence="1 2" key="1">
    <citation type="journal article" date="2020" name="ISME J.">
        <title>Comparative genomics reveals insights into cyanobacterial evolution and habitat adaptation.</title>
        <authorList>
            <person name="Chen M.Y."/>
            <person name="Teng W.K."/>
            <person name="Zhao L."/>
            <person name="Hu C.X."/>
            <person name="Zhou Y.K."/>
            <person name="Han B.P."/>
            <person name="Song L.R."/>
            <person name="Shu W.S."/>
        </authorList>
    </citation>
    <scope>NUCLEOTIDE SEQUENCE [LARGE SCALE GENOMIC DNA]</scope>
    <source>
        <strain evidence="1 2">FACHB-1344</strain>
    </source>
</reference>
<comment type="caution">
    <text evidence="1">The sequence shown here is derived from an EMBL/GenBank/DDBJ whole genome shotgun (WGS) entry which is preliminary data.</text>
</comment>
<gene>
    <name evidence="1" type="ORF">H6G48_06575</name>
</gene>
<sequence length="49" mass="5503">MRVPHSEDFPIIIGSIILCNSLIERYLMSQGEDGHSVEGLIAQDIGWDF</sequence>
<protein>
    <submittedName>
        <fullName evidence="1">Uncharacterized protein</fullName>
    </submittedName>
</protein>
<keyword evidence="2" id="KW-1185">Reference proteome</keyword>
<dbReference type="RefSeq" id="WP_190720292.1">
    <property type="nucleotide sequence ID" value="NZ_JACJSW010000087.1"/>
</dbReference>
<evidence type="ECO:0000313" key="1">
    <source>
        <dbReference type="EMBL" id="MBD2621359.1"/>
    </source>
</evidence>
<name>A0ABR8HPK7_9CHRO</name>
<organism evidence="1 2">
    <name type="scientific">Microcystis flos-aquae FACHB-1344</name>
    <dbReference type="NCBI Taxonomy" id="2692899"/>
    <lineage>
        <taxon>Bacteria</taxon>
        <taxon>Bacillati</taxon>
        <taxon>Cyanobacteriota</taxon>
        <taxon>Cyanophyceae</taxon>
        <taxon>Oscillatoriophycideae</taxon>
        <taxon>Chroococcales</taxon>
        <taxon>Microcystaceae</taxon>
        <taxon>Microcystis</taxon>
    </lineage>
</organism>
<dbReference type="Proteomes" id="UP000636187">
    <property type="component" value="Unassembled WGS sequence"/>
</dbReference>
<accession>A0ABR8HPK7</accession>
<dbReference type="EMBL" id="JACJSW010000087">
    <property type="protein sequence ID" value="MBD2621359.1"/>
    <property type="molecule type" value="Genomic_DNA"/>
</dbReference>
<evidence type="ECO:0000313" key="2">
    <source>
        <dbReference type="Proteomes" id="UP000636187"/>
    </source>
</evidence>
<proteinExistence type="predicted"/>